<name>A0A371FIP5_MUCPR</name>
<evidence type="ECO:0008006" key="3">
    <source>
        <dbReference type="Google" id="ProtNLM"/>
    </source>
</evidence>
<dbReference type="InterPro" id="IPR021109">
    <property type="entry name" value="Peptidase_aspartic_dom_sf"/>
</dbReference>
<evidence type="ECO:0000313" key="2">
    <source>
        <dbReference type="Proteomes" id="UP000257109"/>
    </source>
</evidence>
<sequence length="214" mass="23243">MNQSMIDATSVGALMDKTPAATRHLISNMASSTQQFGIRGAIPNKAVNKVGVVDNLRMENQLTELMSLVRQLAVSQHQQIPQVKACDICTSMEHFTDMCPTLQETKSDNAEPVGAIGGNQYGRCTFADAMLDLGASINVMPASVYKSLNFGDLEPTGVVIQLANQSVIQPIGILKDVLVQVNDLIFPIEFYVLEMEDKTLGKGSTLILAWPFLL</sequence>
<dbReference type="Proteomes" id="UP000257109">
    <property type="component" value="Unassembled WGS sequence"/>
</dbReference>
<dbReference type="AlphaFoldDB" id="A0A371FIP5"/>
<dbReference type="PANTHER" id="PTHR33067">
    <property type="entry name" value="RNA-DIRECTED DNA POLYMERASE-RELATED"/>
    <property type="match status" value="1"/>
</dbReference>
<dbReference type="PANTHER" id="PTHR33067:SF15">
    <property type="entry name" value="RNA-DIRECTED DNA POLYMERASE"/>
    <property type="match status" value="1"/>
</dbReference>
<reference evidence="1" key="1">
    <citation type="submission" date="2018-05" db="EMBL/GenBank/DDBJ databases">
        <title>Draft genome of Mucuna pruriens seed.</title>
        <authorList>
            <person name="Nnadi N.E."/>
            <person name="Vos R."/>
            <person name="Hasami M.H."/>
            <person name="Devisetty U.K."/>
            <person name="Aguiy J.C."/>
        </authorList>
    </citation>
    <scope>NUCLEOTIDE SEQUENCE [LARGE SCALE GENOMIC DNA]</scope>
    <source>
        <strain evidence="1">JCA_2017</strain>
    </source>
</reference>
<dbReference type="Gene3D" id="2.40.70.10">
    <property type="entry name" value="Acid Proteases"/>
    <property type="match status" value="1"/>
</dbReference>
<accession>A0A371FIP5</accession>
<dbReference type="OrthoDB" id="1305902at2759"/>
<dbReference type="CDD" id="cd00303">
    <property type="entry name" value="retropepsin_like"/>
    <property type="match status" value="1"/>
</dbReference>
<feature type="non-terminal residue" evidence="1">
    <location>
        <position position="1"/>
    </location>
</feature>
<evidence type="ECO:0000313" key="1">
    <source>
        <dbReference type="EMBL" id="RDX78187.1"/>
    </source>
</evidence>
<organism evidence="1 2">
    <name type="scientific">Mucuna pruriens</name>
    <name type="common">Velvet bean</name>
    <name type="synonym">Dolichos pruriens</name>
    <dbReference type="NCBI Taxonomy" id="157652"/>
    <lineage>
        <taxon>Eukaryota</taxon>
        <taxon>Viridiplantae</taxon>
        <taxon>Streptophyta</taxon>
        <taxon>Embryophyta</taxon>
        <taxon>Tracheophyta</taxon>
        <taxon>Spermatophyta</taxon>
        <taxon>Magnoliopsida</taxon>
        <taxon>eudicotyledons</taxon>
        <taxon>Gunneridae</taxon>
        <taxon>Pentapetalae</taxon>
        <taxon>rosids</taxon>
        <taxon>fabids</taxon>
        <taxon>Fabales</taxon>
        <taxon>Fabaceae</taxon>
        <taxon>Papilionoideae</taxon>
        <taxon>50 kb inversion clade</taxon>
        <taxon>NPAAA clade</taxon>
        <taxon>indigoferoid/millettioid clade</taxon>
        <taxon>Phaseoleae</taxon>
        <taxon>Mucuna</taxon>
    </lineage>
</organism>
<keyword evidence="2" id="KW-1185">Reference proteome</keyword>
<proteinExistence type="predicted"/>
<dbReference type="EMBL" id="QJKJ01008938">
    <property type="protein sequence ID" value="RDX78187.1"/>
    <property type="molecule type" value="Genomic_DNA"/>
</dbReference>
<comment type="caution">
    <text evidence="1">The sequence shown here is derived from an EMBL/GenBank/DDBJ whole genome shotgun (WGS) entry which is preliminary data.</text>
</comment>
<protein>
    <recommendedName>
        <fullName evidence="3">Retrotransposon gag domain-containing protein</fullName>
    </recommendedName>
</protein>
<gene>
    <name evidence="1" type="ORF">CR513_41563</name>
</gene>